<dbReference type="EMBL" id="MHTO01000025">
    <property type="protein sequence ID" value="OHA61961.1"/>
    <property type="molecule type" value="Genomic_DNA"/>
</dbReference>
<gene>
    <name evidence="1" type="ORF">A2117_00130</name>
</gene>
<name>A0A1G2QPX9_9BACT</name>
<organism evidence="1 2">
    <name type="scientific">Candidatus Wildermuthbacteria bacterium GWA2_46_15</name>
    <dbReference type="NCBI Taxonomy" id="1802443"/>
    <lineage>
        <taxon>Bacteria</taxon>
        <taxon>Candidatus Wildermuthiibacteriota</taxon>
    </lineage>
</organism>
<evidence type="ECO:0000313" key="1">
    <source>
        <dbReference type="EMBL" id="OHA61961.1"/>
    </source>
</evidence>
<protein>
    <submittedName>
        <fullName evidence="1">Uncharacterized protein</fullName>
    </submittedName>
</protein>
<dbReference type="STRING" id="1802443.A2117_00130"/>
<dbReference type="Proteomes" id="UP000179245">
    <property type="component" value="Unassembled WGS sequence"/>
</dbReference>
<reference evidence="1 2" key="1">
    <citation type="journal article" date="2016" name="Nat. Commun.">
        <title>Thousands of microbial genomes shed light on interconnected biogeochemical processes in an aquifer system.</title>
        <authorList>
            <person name="Anantharaman K."/>
            <person name="Brown C.T."/>
            <person name="Hug L.A."/>
            <person name="Sharon I."/>
            <person name="Castelle C.J."/>
            <person name="Probst A.J."/>
            <person name="Thomas B.C."/>
            <person name="Singh A."/>
            <person name="Wilkins M.J."/>
            <person name="Karaoz U."/>
            <person name="Brodie E.L."/>
            <person name="Williams K.H."/>
            <person name="Hubbard S.S."/>
            <person name="Banfield J.F."/>
        </authorList>
    </citation>
    <scope>NUCLEOTIDE SEQUENCE [LARGE SCALE GENOMIC DNA]</scope>
</reference>
<dbReference type="AlphaFoldDB" id="A0A1G2QPX9"/>
<proteinExistence type="predicted"/>
<accession>A0A1G2QPX9</accession>
<comment type="caution">
    <text evidence="1">The sequence shown here is derived from an EMBL/GenBank/DDBJ whole genome shotgun (WGS) entry which is preliminary data.</text>
</comment>
<evidence type="ECO:0000313" key="2">
    <source>
        <dbReference type="Proteomes" id="UP000179245"/>
    </source>
</evidence>
<sequence>MKVKNITIDDLARMVAKGFSETAKRAEVSLRFDKIDGRLDRIEKLILANHKVRIERLEEEVKYLKELLAVK</sequence>